<dbReference type="Proteomes" id="UP001597369">
    <property type="component" value="Unassembled WGS sequence"/>
</dbReference>
<keyword evidence="2" id="KW-1185">Reference proteome</keyword>
<reference evidence="2" key="1">
    <citation type="journal article" date="2019" name="Int. J. Syst. Evol. Microbiol.">
        <title>The Global Catalogue of Microorganisms (GCM) 10K type strain sequencing project: providing services to taxonomists for standard genome sequencing and annotation.</title>
        <authorList>
            <consortium name="The Broad Institute Genomics Platform"/>
            <consortium name="The Broad Institute Genome Sequencing Center for Infectious Disease"/>
            <person name="Wu L."/>
            <person name="Ma J."/>
        </authorList>
    </citation>
    <scope>NUCLEOTIDE SEQUENCE [LARGE SCALE GENOMIC DNA]</scope>
    <source>
        <strain evidence="2">JCM 16545</strain>
    </source>
</reference>
<accession>A0ABW4X1M2</accession>
<evidence type="ECO:0000313" key="2">
    <source>
        <dbReference type="Proteomes" id="UP001597369"/>
    </source>
</evidence>
<dbReference type="RefSeq" id="WP_229959549.1">
    <property type="nucleotide sequence ID" value="NZ_JAJJWI010000005.1"/>
</dbReference>
<name>A0ABW4X1M2_9BACT</name>
<gene>
    <name evidence="1" type="ORF">ACFSKU_16415</name>
</gene>
<protein>
    <submittedName>
        <fullName evidence="1">Uncharacterized protein</fullName>
    </submittedName>
</protein>
<proteinExistence type="predicted"/>
<organism evidence="1 2">
    <name type="scientific">Pontibacter silvestris</name>
    <dbReference type="NCBI Taxonomy" id="2305183"/>
    <lineage>
        <taxon>Bacteria</taxon>
        <taxon>Pseudomonadati</taxon>
        <taxon>Bacteroidota</taxon>
        <taxon>Cytophagia</taxon>
        <taxon>Cytophagales</taxon>
        <taxon>Hymenobacteraceae</taxon>
        <taxon>Pontibacter</taxon>
    </lineage>
</organism>
<evidence type="ECO:0000313" key="1">
    <source>
        <dbReference type="EMBL" id="MFD2068476.1"/>
    </source>
</evidence>
<comment type="caution">
    <text evidence="1">The sequence shown here is derived from an EMBL/GenBank/DDBJ whole genome shotgun (WGS) entry which is preliminary data.</text>
</comment>
<dbReference type="EMBL" id="JBHUHV010000053">
    <property type="protein sequence ID" value="MFD2068476.1"/>
    <property type="molecule type" value="Genomic_DNA"/>
</dbReference>
<sequence>MEEAQNKRDKDSILQLYNKVLPALAEHINQNLTEVIPLFHDYLLERLVDTWTKSPDASNETPISIENGNVQQMGLRLRLEGFQRAGVPPFDVTKDLLFKLMLTTYEVGPNKNNVWAEKQYYEAWTPRETEDIAQKWSEELIGEIMQRLESLT</sequence>